<dbReference type="OrthoDB" id="2664745at2"/>
<dbReference type="AlphaFoldDB" id="A0A7X3FND4"/>
<organism evidence="1 2">
    <name type="scientific">Paenibacillus lutrae</name>
    <dbReference type="NCBI Taxonomy" id="2078573"/>
    <lineage>
        <taxon>Bacteria</taxon>
        <taxon>Bacillati</taxon>
        <taxon>Bacillota</taxon>
        <taxon>Bacilli</taxon>
        <taxon>Bacillales</taxon>
        <taxon>Paenibacillaceae</taxon>
        <taxon>Paenibacillus</taxon>
    </lineage>
</organism>
<sequence length="227" mass="25266">MKYVDPSGHAEMSTGSGGFDINSLRWDTSITANWTINEMKQQWHANPKKRDYWAAEAEKLRNQMRRSGIANDNIMQSSDDMLSKELVLLISRKNSPVLHGIEEIANASWDYAGHGAPGLTYFTAASNLVKNTGNASKNIANLRSWAKTNGWERKYTEGGVEMWGVNNNGVFSWRLKLKQEASTREGLKAGSNQSRFDARLDDKGTYINPFTGEIGGRNVGTHIPLGK</sequence>
<evidence type="ECO:0000313" key="1">
    <source>
        <dbReference type="EMBL" id="MVP02569.1"/>
    </source>
</evidence>
<keyword evidence="2" id="KW-1185">Reference proteome</keyword>
<comment type="caution">
    <text evidence="1">The sequence shown here is derived from an EMBL/GenBank/DDBJ whole genome shotgun (WGS) entry which is preliminary data.</text>
</comment>
<accession>A0A7X3FND4</accession>
<dbReference type="Proteomes" id="UP000490800">
    <property type="component" value="Unassembled WGS sequence"/>
</dbReference>
<dbReference type="EMBL" id="RHLK01000029">
    <property type="protein sequence ID" value="MVP02569.1"/>
    <property type="molecule type" value="Genomic_DNA"/>
</dbReference>
<reference evidence="1 2" key="1">
    <citation type="journal article" date="2019" name="Microorganisms">
        <title>Paenibacillus lutrae sp. nov., A Chitinolytic Species Isolated from A River Otter in Castril Natural Park, Granada, Spain.</title>
        <authorList>
            <person name="Rodriguez M."/>
            <person name="Reina J.C."/>
            <person name="Bejar V."/>
            <person name="Llamas I."/>
        </authorList>
    </citation>
    <scope>NUCLEOTIDE SEQUENCE [LARGE SCALE GENOMIC DNA]</scope>
    <source>
        <strain evidence="1 2">N10</strain>
    </source>
</reference>
<dbReference type="RefSeq" id="WP_157338914.1">
    <property type="nucleotide sequence ID" value="NZ_RHLK01000029.1"/>
</dbReference>
<evidence type="ECO:0000313" key="2">
    <source>
        <dbReference type="Proteomes" id="UP000490800"/>
    </source>
</evidence>
<name>A0A7X3FND4_9BACL</name>
<proteinExistence type="predicted"/>
<protein>
    <submittedName>
        <fullName evidence="1">Uncharacterized protein</fullName>
    </submittedName>
</protein>
<gene>
    <name evidence="1" type="ORF">EDM21_24180</name>
</gene>